<keyword evidence="1" id="KW-0472">Membrane</keyword>
<evidence type="ECO:0000256" key="1">
    <source>
        <dbReference type="SAM" id="Phobius"/>
    </source>
</evidence>
<proteinExistence type="predicted"/>
<evidence type="ECO:0000313" key="2">
    <source>
        <dbReference type="EMBL" id="PUU82948.1"/>
    </source>
</evidence>
<name>A0A2T7A5G0_TUBBO</name>
<dbReference type="Proteomes" id="UP000244722">
    <property type="component" value="Unassembled WGS sequence"/>
</dbReference>
<feature type="transmembrane region" description="Helical" evidence="1">
    <location>
        <begin position="468"/>
        <end position="493"/>
    </location>
</feature>
<keyword evidence="1" id="KW-0812">Transmembrane</keyword>
<evidence type="ECO:0000313" key="3">
    <source>
        <dbReference type="Proteomes" id="UP000244722"/>
    </source>
</evidence>
<feature type="transmembrane region" description="Helical" evidence="1">
    <location>
        <begin position="509"/>
        <end position="531"/>
    </location>
</feature>
<dbReference type="OrthoDB" id="3231000at2759"/>
<dbReference type="AlphaFoldDB" id="A0A2T7A5G0"/>
<comment type="caution">
    <text evidence="2">The sequence shown here is derived from an EMBL/GenBank/DDBJ whole genome shotgun (WGS) entry which is preliminary data.</text>
</comment>
<keyword evidence="1" id="KW-1133">Transmembrane helix</keyword>
<keyword evidence="3" id="KW-1185">Reference proteome</keyword>
<protein>
    <submittedName>
        <fullName evidence="2">Uncharacterized protein</fullName>
    </submittedName>
</protein>
<dbReference type="STRING" id="42251.A0A2T7A5G0"/>
<sequence>MLISGGFFFRDFPQCYDYGTSDDLLNSIAEKLGLTNPTTFKDAHSERVGALSGRGCFRTGLFLRAPFKKPAELSKSGSSKDRITLYVSLPYFGKSSRGIQLGPESESVELLDFKRLEVDLPHRRALVREEIDDVGEVIVHQARYMIFDNHTMATFRSKEESAKNQVPLHRFQERIGAFRAMIHMIANRMDSELWPLGKLQASLCKLEEDIDQTISGTGIPDSNPQHLESSFEPGLSREEILSRGEGYERARQSNIEAGEQRSARDLLASLNRLSASLFATVSVAERQIAILRDLHSVFLTSYRTKTKDYEKGSRLRQNPFYKNVATIPVLSENPEQIWTNALDTIDEVVRERKCFIKKTKVLVENMEIRRKILFEFLRSNNTGPTTAELFELLKSNNNGPTTAELFESLGSNNAEPTAAKLSEPLRSGPTAAELFEFLKSNTEPTAAERIVDAMERTRAIYVRLAYQAIYLAFPIIVFTAFLPLIFCASYFGMNNIKEFRQYPLSLRQFWVVTCLVCIGVLALLLAVAVIFCRRRIRSGLKALFVRFRKRRADDIENQRHRN</sequence>
<dbReference type="EMBL" id="NESQ01000019">
    <property type="protein sequence ID" value="PUU82948.1"/>
    <property type="molecule type" value="Genomic_DNA"/>
</dbReference>
<accession>A0A2T7A5G0</accession>
<organism evidence="2 3">
    <name type="scientific">Tuber borchii</name>
    <name type="common">White truffle</name>
    <dbReference type="NCBI Taxonomy" id="42251"/>
    <lineage>
        <taxon>Eukaryota</taxon>
        <taxon>Fungi</taxon>
        <taxon>Dikarya</taxon>
        <taxon>Ascomycota</taxon>
        <taxon>Pezizomycotina</taxon>
        <taxon>Pezizomycetes</taxon>
        <taxon>Pezizales</taxon>
        <taxon>Tuberaceae</taxon>
        <taxon>Tuber</taxon>
    </lineage>
</organism>
<reference evidence="2 3" key="1">
    <citation type="submission" date="2017-04" db="EMBL/GenBank/DDBJ databases">
        <title>Draft genome sequence of Tuber borchii Vittad., a whitish edible truffle.</title>
        <authorList>
            <consortium name="DOE Joint Genome Institute"/>
            <person name="Murat C."/>
            <person name="Kuo A."/>
            <person name="Barry K.W."/>
            <person name="Clum A."/>
            <person name="Dockter R.B."/>
            <person name="Fauchery L."/>
            <person name="Iotti M."/>
            <person name="Kohler A."/>
            <person name="Labutti K."/>
            <person name="Lindquist E.A."/>
            <person name="Lipzen A."/>
            <person name="Ohm R.A."/>
            <person name="Wang M."/>
            <person name="Grigoriev I.V."/>
            <person name="Zambonelli A."/>
            <person name="Martin F.M."/>
        </authorList>
    </citation>
    <scope>NUCLEOTIDE SEQUENCE [LARGE SCALE GENOMIC DNA]</scope>
    <source>
        <strain evidence="2 3">Tbo3840</strain>
    </source>
</reference>
<gene>
    <name evidence="2" type="ORF">B9Z19DRAFT_253989</name>
</gene>
<dbReference type="Gene3D" id="1.20.58.340">
    <property type="entry name" value="Magnesium transport protein CorA, transmembrane region"/>
    <property type="match status" value="1"/>
</dbReference>